<dbReference type="InterPro" id="IPR050725">
    <property type="entry name" value="CysQ/Inositol_MonoPase"/>
</dbReference>
<feature type="binding site" evidence="6">
    <location>
        <position position="93"/>
    </location>
    <ligand>
        <name>Mg(2+)</name>
        <dbReference type="ChEBI" id="CHEBI:18420"/>
        <label>2</label>
    </ligand>
</feature>
<evidence type="ECO:0000256" key="1">
    <source>
        <dbReference type="ARBA" id="ARBA00001625"/>
    </source>
</evidence>
<dbReference type="RefSeq" id="WP_207863487.1">
    <property type="nucleotide sequence ID" value="NZ_JAFREP010000057.1"/>
</dbReference>
<sequence length="285" mass="32435">MNSFPYNTHQLKDSVQELVRRAIEAIRAKRFHFEAKSKANPRKTADLLTDADLLAQEIVAGGLQERFPEAGIVGEENLFIPSNNGVTFTIDPLDGTKAFVRQESGNVAVMIGVLFENRVVSAFIGDVWTKEIFYFRPGSPNTHRLIDFDFPFPLVPFNPDEKHRHSAILFREDPYRIPGFDFLSIRDTFTKVFIESGSIGINFTKLFKGETHALFIHMKYYTPWDHVPVIGLARQLGYGFYRLENQMFTPFAFDLKLETYTMNALLLVCHPSLVAGLNEASIHAK</sequence>
<evidence type="ECO:0000313" key="7">
    <source>
        <dbReference type="EMBL" id="MBO1323335.1"/>
    </source>
</evidence>
<evidence type="ECO:0000256" key="3">
    <source>
        <dbReference type="ARBA" id="ARBA00022842"/>
    </source>
</evidence>
<evidence type="ECO:0000256" key="4">
    <source>
        <dbReference type="ARBA" id="ARBA00041694"/>
    </source>
</evidence>
<keyword evidence="3 6" id="KW-0460">Magnesium</keyword>
<proteinExistence type="predicted"/>
<feature type="binding site" evidence="6">
    <location>
        <position position="75"/>
    </location>
    <ligand>
        <name>Mg(2+)</name>
        <dbReference type="ChEBI" id="CHEBI:18420"/>
        <label>1</label>
        <note>catalytic</note>
    </ligand>
</feature>
<comment type="catalytic activity">
    <reaction evidence="1">
        <text>adenosine 3',5'-bisphosphate + H2O = AMP + phosphate</text>
        <dbReference type="Rhea" id="RHEA:10040"/>
        <dbReference type="ChEBI" id="CHEBI:15377"/>
        <dbReference type="ChEBI" id="CHEBI:43474"/>
        <dbReference type="ChEBI" id="CHEBI:58343"/>
        <dbReference type="ChEBI" id="CHEBI:456215"/>
        <dbReference type="EC" id="3.1.3.7"/>
    </reaction>
</comment>
<dbReference type="CDD" id="cd01637">
    <property type="entry name" value="IMPase_like"/>
    <property type="match status" value="1"/>
</dbReference>
<evidence type="ECO:0000256" key="6">
    <source>
        <dbReference type="PIRSR" id="PIRSR600760-2"/>
    </source>
</evidence>
<dbReference type="InterPro" id="IPR000760">
    <property type="entry name" value="Inositol_monophosphatase-like"/>
</dbReference>
<dbReference type="PANTHER" id="PTHR43028">
    <property type="entry name" value="3'(2'),5'-BISPHOSPHATE NUCLEOTIDASE 1"/>
    <property type="match status" value="1"/>
</dbReference>
<dbReference type="EMBL" id="JAFREP010000057">
    <property type="protein sequence ID" value="MBO1323335.1"/>
    <property type="molecule type" value="Genomic_DNA"/>
</dbReference>
<feature type="binding site" evidence="6">
    <location>
        <position position="94"/>
    </location>
    <ligand>
        <name>Mg(2+)</name>
        <dbReference type="ChEBI" id="CHEBI:18420"/>
        <label>1</label>
        <note>catalytic</note>
    </ligand>
</feature>
<dbReference type="GO" id="GO:0046872">
    <property type="term" value="F:metal ion binding"/>
    <property type="evidence" value="ECO:0007669"/>
    <property type="project" value="UniProtKB-KW"/>
</dbReference>
<keyword evidence="8" id="KW-1185">Reference proteome</keyword>
<gene>
    <name evidence="7" type="ORF">J3U88_33020</name>
</gene>
<comment type="cofactor">
    <cofactor evidence="6">
        <name>Mg(2+)</name>
        <dbReference type="ChEBI" id="CHEBI:18420"/>
    </cofactor>
</comment>
<dbReference type="PRINTS" id="PR00377">
    <property type="entry name" value="IMPHPHTASES"/>
</dbReference>
<dbReference type="PANTHER" id="PTHR43028:SF5">
    <property type="entry name" value="3'(2'),5'-BISPHOSPHATE NUCLEOTIDASE 1"/>
    <property type="match status" value="1"/>
</dbReference>
<dbReference type="Gene3D" id="3.30.540.10">
    <property type="entry name" value="Fructose-1,6-Bisphosphatase, subunit A, domain 1"/>
    <property type="match status" value="1"/>
</dbReference>
<keyword evidence="2 6" id="KW-0479">Metal-binding</keyword>
<dbReference type="PROSITE" id="PS00629">
    <property type="entry name" value="IMP_1"/>
    <property type="match status" value="1"/>
</dbReference>
<accession>A0A8J7QS91</accession>
<comment type="caution">
    <text evidence="7">The sequence shown here is derived from an EMBL/GenBank/DDBJ whole genome shotgun (WGS) entry which is preliminary data.</text>
</comment>
<dbReference type="AlphaFoldDB" id="A0A8J7QS91"/>
<evidence type="ECO:0000313" key="8">
    <source>
        <dbReference type="Proteomes" id="UP000664417"/>
    </source>
</evidence>
<dbReference type="SUPFAM" id="SSF56655">
    <property type="entry name" value="Carbohydrate phosphatase"/>
    <property type="match status" value="1"/>
</dbReference>
<dbReference type="Proteomes" id="UP000664417">
    <property type="component" value="Unassembled WGS sequence"/>
</dbReference>
<dbReference type="Pfam" id="PF00459">
    <property type="entry name" value="Inositol_P"/>
    <property type="match status" value="1"/>
</dbReference>
<reference evidence="7" key="1">
    <citation type="submission" date="2021-03" db="EMBL/GenBank/DDBJ databases">
        <authorList>
            <person name="Wang G."/>
        </authorList>
    </citation>
    <scope>NUCLEOTIDE SEQUENCE</scope>
    <source>
        <strain evidence="7">KCTC 12899</strain>
    </source>
</reference>
<protein>
    <recommendedName>
        <fullName evidence="4">3'(2'),5-bisphosphonucleoside 3'(2')-phosphohydrolase</fullName>
    </recommendedName>
    <alternativeName>
        <fullName evidence="5">DPNPase</fullName>
    </alternativeName>
</protein>
<name>A0A8J7QS91_9BACT</name>
<dbReference type="GO" id="GO:0008441">
    <property type="term" value="F:3'(2'),5'-bisphosphate nucleotidase activity"/>
    <property type="evidence" value="ECO:0007669"/>
    <property type="project" value="UniProtKB-EC"/>
</dbReference>
<evidence type="ECO:0000256" key="5">
    <source>
        <dbReference type="ARBA" id="ARBA00042530"/>
    </source>
</evidence>
<organism evidence="7 8">
    <name type="scientific">Acanthopleuribacter pedis</name>
    <dbReference type="NCBI Taxonomy" id="442870"/>
    <lineage>
        <taxon>Bacteria</taxon>
        <taxon>Pseudomonadati</taxon>
        <taxon>Acidobacteriota</taxon>
        <taxon>Holophagae</taxon>
        <taxon>Acanthopleuribacterales</taxon>
        <taxon>Acanthopleuribacteraceae</taxon>
        <taxon>Acanthopleuribacter</taxon>
    </lineage>
</organism>
<evidence type="ECO:0000256" key="2">
    <source>
        <dbReference type="ARBA" id="ARBA00022723"/>
    </source>
</evidence>
<dbReference type="InterPro" id="IPR020583">
    <property type="entry name" value="Inositol_monoP_metal-BS"/>
</dbReference>
<feature type="binding site" evidence="6">
    <location>
        <position position="91"/>
    </location>
    <ligand>
        <name>Mg(2+)</name>
        <dbReference type="ChEBI" id="CHEBI:18420"/>
        <label>1</label>
        <note>catalytic</note>
    </ligand>
</feature>